<proteinExistence type="predicted"/>
<name>A0A3D8P268_9THEO</name>
<dbReference type="AlphaFoldDB" id="A0A3D8P268"/>
<dbReference type="EMBL" id="QSLN01000011">
    <property type="protein sequence ID" value="RDV82334.1"/>
    <property type="molecule type" value="Genomic_DNA"/>
</dbReference>
<keyword evidence="2" id="KW-1185">Reference proteome</keyword>
<reference evidence="1 2" key="1">
    <citation type="submission" date="2018-08" db="EMBL/GenBank/DDBJ databases">
        <title>Form III RuBisCO-mediated autotrophy in Thermodesulfobium bacteria.</title>
        <authorList>
            <person name="Toshchakov S.V."/>
            <person name="Kublanov I.V."/>
            <person name="Frolov E."/>
            <person name="Bonch-Osmolovskaya E.A."/>
            <person name="Tourova T.P."/>
            <person name="Chernych N.A."/>
            <person name="Lebedinsky A.V."/>
        </authorList>
    </citation>
    <scope>NUCLEOTIDE SEQUENCE [LARGE SCALE GENOMIC DNA]</scope>
    <source>
        <strain evidence="1 2">SR</strain>
    </source>
</reference>
<gene>
    <name evidence="1" type="ORF">DXX99_07940</name>
</gene>
<protein>
    <submittedName>
        <fullName evidence="1">Uncharacterized protein</fullName>
    </submittedName>
</protein>
<evidence type="ECO:0000313" key="2">
    <source>
        <dbReference type="Proteomes" id="UP000256329"/>
    </source>
</evidence>
<accession>A0A3D8P268</accession>
<sequence>MAFRSLKSWPLLLFVSLALLLLHPGGARASVVESAYGPIIYAWSDAVAVVGDRVLPELSVVRPSPETLSTAENGRWASDADAGAWSPGVVERTDALFGELASLGVPREALGGLRACVLPAFSLRLPGQACGSAWGAAGAYFPGTGPPLVAVAGLGLDPERVLLHEIGHCLADRLLGTAGYDWSCINGKGREYLQLRGYPASRPLGLRGQVGLPHDCRVAEWFAEDFLAWYASRTGRAWGVFSWDPEYRAPGEEVFAWFDGLFARRRW</sequence>
<organism evidence="1 2">
    <name type="scientific">Ammonifex thiophilus</name>
    <dbReference type="NCBI Taxonomy" id="444093"/>
    <lineage>
        <taxon>Bacteria</taxon>
        <taxon>Bacillati</taxon>
        <taxon>Bacillota</taxon>
        <taxon>Clostridia</taxon>
        <taxon>Thermoanaerobacterales</taxon>
        <taxon>Thermoanaerobacteraceae</taxon>
        <taxon>Ammonifex</taxon>
    </lineage>
</organism>
<evidence type="ECO:0000313" key="1">
    <source>
        <dbReference type="EMBL" id="RDV82334.1"/>
    </source>
</evidence>
<comment type="caution">
    <text evidence="1">The sequence shown here is derived from an EMBL/GenBank/DDBJ whole genome shotgun (WGS) entry which is preliminary data.</text>
</comment>
<dbReference type="Proteomes" id="UP000256329">
    <property type="component" value="Unassembled WGS sequence"/>
</dbReference>